<dbReference type="SUPFAM" id="SSF56801">
    <property type="entry name" value="Acetyl-CoA synthetase-like"/>
    <property type="match status" value="1"/>
</dbReference>
<dbReference type="Pfam" id="PF00501">
    <property type="entry name" value="AMP-binding"/>
    <property type="match status" value="1"/>
</dbReference>
<feature type="domain" description="AMP-dependent synthetase/ligase" evidence="3">
    <location>
        <begin position="16"/>
        <end position="339"/>
    </location>
</feature>
<dbReference type="InterPro" id="IPR009081">
    <property type="entry name" value="PP-bd_ACP"/>
</dbReference>
<evidence type="ECO:0000259" key="5">
    <source>
        <dbReference type="Pfam" id="PF13193"/>
    </source>
</evidence>
<evidence type="ECO:0000313" key="6">
    <source>
        <dbReference type="EMBL" id="VAW55677.1"/>
    </source>
</evidence>
<sequence length="909" mass="100506">MPAKCLPKSLIGRLFYHAETNPDHDAIVTPMFTLSYAKLAQLVRAQVKEYYNTGILGDSVIGIKCADDTQHLVLCLAATHLGATSCTVPSYETELAQNALMNRCGTTHVVDADIAVNPMSQNFDNVDNSTDSVSTETPAREVRLLFSTSGTTGEPKLVAHHDSDLVAQAHRHVESKQERFVCLASMEQNFVKRHRLYCVAVGATNIFLDAEQQLLVTQCQSLKVNVVHVSAFQAQELLAIPDISMLSNIRLKLGGSHIPLALRQQLRNDITHNLQAGYGTTETGAIAFTDPDDFNAGESVGQALPGIEIRTVTPEREPLGIGERGELAIRCDGMFRGYLGKTSLTTAQLEGGWFYTGDIGYLDKLQRIHLCGRSDDMFVFNSMNIYPQDIESQICQHPDIIDAAVLSKTSSVHGNIPVALVVLAKDAKPDLPALKKFVRERAGVRSPRQFTIVDEIPRNATGKISRSDVMSLSAESDQIRSSIVQALSDAHALDNLKPSLIADFVNGDKDITLCDIGMSSLARMELLVVLEMDYDVVIMPHEFARLTTLDDIISCVLTPQLQDKPKQNASTVVRDKNFAPTQIDTPPYVVRYFQRLKRYCITVAQLNKALITLEKRITPMEVECLCDWHLSGQLLPPSAAEKFQKAFTHWIQNMKRMMLDSGKQQPESFILHRISPNVSHFVGLGLPADKTLLVCFSARGGSCLMMPNAVLMQHMDCARYDLLIISEPLREGYRLGVPALGKNVTEVTESIARLDLIGDYSRIRTLGCSAGGYPAIIVGHILGAEMAISVGGRFPTERYPLRILNMVYTTWRAIRKGNCSHVLMSYAIDKTRDRSYSRVIAGLCNGGMIAVEFTNGKVGHRILDRLVERGELAPYLARTIFAEINDELIVAERANVTMSFPTTQIRPYN</sequence>
<accession>A0A3B0WYD3</accession>
<dbReference type="PANTHER" id="PTHR43201:SF5">
    <property type="entry name" value="MEDIUM-CHAIN ACYL-COA LIGASE ACSF2, MITOCHONDRIAL"/>
    <property type="match status" value="1"/>
</dbReference>
<dbReference type="GO" id="GO:0006631">
    <property type="term" value="P:fatty acid metabolic process"/>
    <property type="evidence" value="ECO:0007669"/>
    <property type="project" value="TreeGrafter"/>
</dbReference>
<dbReference type="CDD" id="cd04433">
    <property type="entry name" value="AFD_class_I"/>
    <property type="match status" value="1"/>
</dbReference>
<proteinExistence type="inferred from homology"/>
<evidence type="ECO:0000256" key="1">
    <source>
        <dbReference type="ARBA" id="ARBA00006432"/>
    </source>
</evidence>
<reference evidence="6" key="1">
    <citation type="submission" date="2018-06" db="EMBL/GenBank/DDBJ databases">
        <authorList>
            <person name="Zhirakovskaya E."/>
        </authorList>
    </citation>
    <scope>NUCLEOTIDE SEQUENCE</scope>
</reference>
<protein>
    <submittedName>
        <fullName evidence="6">O-succinylbenzoic acid--CoA ligase</fullName>
        <ecNumber evidence="6">6.2.1.26</ecNumber>
    </submittedName>
</protein>
<dbReference type="InterPro" id="IPR000873">
    <property type="entry name" value="AMP-dep_synth/lig_dom"/>
</dbReference>
<evidence type="ECO:0000256" key="2">
    <source>
        <dbReference type="ARBA" id="ARBA00022598"/>
    </source>
</evidence>
<dbReference type="Pfam" id="PF13193">
    <property type="entry name" value="AMP-binding_C"/>
    <property type="match status" value="1"/>
</dbReference>
<keyword evidence="2 6" id="KW-0436">Ligase</keyword>
<comment type="similarity">
    <text evidence="1">Belongs to the ATP-dependent AMP-binding enzyme family.</text>
</comment>
<dbReference type="EMBL" id="UOFE01000049">
    <property type="protein sequence ID" value="VAW55677.1"/>
    <property type="molecule type" value="Genomic_DNA"/>
</dbReference>
<dbReference type="EC" id="6.2.1.26" evidence="6"/>
<name>A0A3B0WYD3_9ZZZZ</name>
<dbReference type="GO" id="GO:0008756">
    <property type="term" value="F:o-succinylbenzoate-CoA ligase activity"/>
    <property type="evidence" value="ECO:0007669"/>
    <property type="project" value="UniProtKB-EC"/>
</dbReference>
<evidence type="ECO:0000259" key="4">
    <source>
        <dbReference type="Pfam" id="PF00550"/>
    </source>
</evidence>
<dbReference type="Gene3D" id="3.30.300.30">
    <property type="match status" value="1"/>
</dbReference>
<dbReference type="SUPFAM" id="SSF47336">
    <property type="entry name" value="ACP-like"/>
    <property type="match status" value="1"/>
</dbReference>
<dbReference type="GO" id="GO:0031956">
    <property type="term" value="F:medium-chain fatty acid-CoA ligase activity"/>
    <property type="evidence" value="ECO:0007669"/>
    <property type="project" value="TreeGrafter"/>
</dbReference>
<dbReference type="PANTHER" id="PTHR43201">
    <property type="entry name" value="ACYL-COA SYNTHETASE"/>
    <property type="match status" value="1"/>
</dbReference>
<dbReference type="InterPro" id="IPR042099">
    <property type="entry name" value="ANL_N_sf"/>
</dbReference>
<evidence type="ECO:0000259" key="3">
    <source>
        <dbReference type="Pfam" id="PF00501"/>
    </source>
</evidence>
<dbReference type="Gene3D" id="3.40.50.12780">
    <property type="entry name" value="N-terminal domain of ligase-like"/>
    <property type="match status" value="1"/>
</dbReference>
<feature type="domain" description="Carrier" evidence="4">
    <location>
        <begin position="508"/>
        <end position="555"/>
    </location>
</feature>
<dbReference type="Gene3D" id="1.10.1200.10">
    <property type="entry name" value="ACP-like"/>
    <property type="match status" value="1"/>
</dbReference>
<dbReference type="AlphaFoldDB" id="A0A3B0WYD3"/>
<gene>
    <name evidence="6" type="ORF">MNBD_GAMMA05-2230</name>
</gene>
<dbReference type="InterPro" id="IPR025110">
    <property type="entry name" value="AMP-bd_C"/>
</dbReference>
<dbReference type="InterPro" id="IPR045851">
    <property type="entry name" value="AMP-bd_C_sf"/>
</dbReference>
<organism evidence="6">
    <name type="scientific">hydrothermal vent metagenome</name>
    <dbReference type="NCBI Taxonomy" id="652676"/>
    <lineage>
        <taxon>unclassified sequences</taxon>
        <taxon>metagenomes</taxon>
        <taxon>ecological metagenomes</taxon>
    </lineage>
</organism>
<dbReference type="InterPro" id="IPR036736">
    <property type="entry name" value="ACP-like_sf"/>
</dbReference>
<dbReference type="Pfam" id="PF00550">
    <property type="entry name" value="PP-binding"/>
    <property type="match status" value="1"/>
</dbReference>
<feature type="domain" description="AMP-binding enzyme C-terminal" evidence="5">
    <location>
        <begin position="390"/>
        <end position="463"/>
    </location>
</feature>